<comment type="caution">
    <text evidence="1">The sequence shown here is derived from an EMBL/GenBank/DDBJ whole genome shotgun (WGS) entry which is preliminary data.</text>
</comment>
<dbReference type="InterPro" id="IPR055334">
    <property type="entry name" value="PEX8-like"/>
</dbReference>
<dbReference type="AlphaFoldDB" id="A0A9W8I7G2"/>
<dbReference type="EMBL" id="JANBUW010000055">
    <property type="protein sequence ID" value="KAJ2849854.1"/>
    <property type="molecule type" value="Genomic_DNA"/>
</dbReference>
<evidence type="ECO:0000313" key="1">
    <source>
        <dbReference type="EMBL" id="KAJ2849854.1"/>
    </source>
</evidence>
<organism evidence="1 2">
    <name type="scientific">Coemansia brasiliensis</name>
    <dbReference type="NCBI Taxonomy" id="2650707"/>
    <lineage>
        <taxon>Eukaryota</taxon>
        <taxon>Fungi</taxon>
        <taxon>Fungi incertae sedis</taxon>
        <taxon>Zoopagomycota</taxon>
        <taxon>Kickxellomycotina</taxon>
        <taxon>Kickxellomycetes</taxon>
        <taxon>Kickxellales</taxon>
        <taxon>Kickxellaceae</taxon>
        <taxon>Coemansia</taxon>
    </lineage>
</organism>
<evidence type="ECO:0000313" key="2">
    <source>
        <dbReference type="Proteomes" id="UP001139887"/>
    </source>
</evidence>
<proteinExistence type="predicted"/>
<name>A0A9W8I7G2_9FUNG</name>
<sequence>MDRILSIATSPNLVAEVVRDFIEQPSSTPHALFTLGRQIATTRLISKRAAEEFSVLQHVVLDANNARGALALAGGIALALKEHRRGEFVKWQRICKQLAAATKESVLGYKDRGGMLQVWAELIGTISAPNVSMLIDEAAASGNESGARVLEVLAQTSYADARRVANTIHAMAVSVLNGAEQRHTSAEEKGTGVVLRIAEALAQRFLVDDAYVGVGLSELWSLWVLVADSLACVHSGTLETGGRAGPLRFRNTSSLLIGFAMRQSSSALLDASVRQLFAVQQPCLRFLGASSSLGQQAVVGYARECTVLFYLDLLEHLVSRLQPHLVKSLVIPLAARYAEALNNMPEWYESAHALILAIMESATAMNKEMCLVTMELVPWYTQLLLDQFPSDGISAELLQIAFTAAVQSLTNGHSSRLATALAWDCVERLLKRVDDFRATGAVQNARRRELLGVVAEQLASLPPELLPALMREIDTRVDSDTDWALMKYAADTVQQIVLDKADLSRKPALSAWAWQLRARVNQHINSKL</sequence>
<gene>
    <name evidence="1" type="ORF">IWW36_002328</name>
</gene>
<dbReference type="OrthoDB" id="2357318at2759"/>
<accession>A0A9W8I7G2</accession>
<keyword evidence="2" id="KW-1185">Reference proteome</keyword>
<dbReference type="Proteomes" id="UP001139887">
    <property type="component" value="Unassembled WGS sequence"/>
</dbReference>
<dbReference type="PANTHER" id="PTHR39214:SF1">
    <property type="entry name" value="MICROBODY (PEROXISOME) BIOGENESIS PROTEIN PEROXIN 8 (EUROFUNG)"/>
    <property type="match status" value="1"/>
</dbReference>
<dbReference type="PANTHER" id="PTHR39214">
    <property type="entry name" value="MICROBODY (PEROXISOME) BIOGENESIS PROTEIN PEROXIN 8 (EUROFUNG)"/>
    <property type="match status" value="1"/>
</dbReference>
<reference evidence="1" key="1">
    <citation type="submission" date="2022-07" db="EMBL/GenBank/DDBJ databases">
        <title>Phylogenomic reconstructions and comparative analyses of Kickxellomycotina fungi.</title>
        <authorList>
            <person name="Reynolds N.K."/>
            <person name="Stajich J.E."/>
            <person name="Barry K."/>
            <person name="Grigoriev I.V."/>
            <person name="Crous P."/>
            <person name="Smith M.E."/>
        </authorList>
    </citation>
    <scope>NUCLEOTIDE SEQUENCE</scope>
    <source>
        <strain evidence="1">NRRL 1566</strain>
    </source>
</reference>
<protein>
    <submittedName>
        <fullName evidence="1">Uncharacterized protein</fullName>
    </submittedName>
</protein>